<dbReference type="PANTHER" id="PTHR48005">
    <property type="entry name" value="LEUCINE RICH REPEAT KINASE 2"/>
    <property type="match status" value="1"/>
</dbReference>
<dbReference type="AlphaFoldDB" id="A0A803MYH1"/>
<dbReference type="InterPro" id="IPR001611">
    <property type="entry name" value="Leu-rich_rpt"/>
</dbReference>
<dbReference type="InterPro" id="IPR008271">
    <property type="entry name" value="Ser/Thr_kinase_AS"/>
</dbReference>
<dbReference type="SUPFAM" id="SSF56112">
    <property type="entry name" value="Protein kinase-like (PK-like)"/>
    <property type="match status" value="1"/>
</dbReference>
<keyword evidence="16 23" id="KW-0067">ATP-binding</keyword>
<dbReference type="Pfam" id="PF13855">
    <property type="entry name" value="LRR_8"/>
    <property type="match status" value="2"/>
</dbReference>
<keyword evidence="18" id="KW-0472">Membrane</keyword>
<dbReference type="Pfam" id="PF00069">
    <property type="entry name" value="Pkinase"/>
    <property type="match status" value="1"/>
</dbReference>
<evidence type="ECO:0000256" key="9">
    <source>
        <dbReference type="ARBA" id="ARBA00022614"/>
    </source>
</evidence>
<dbReference type="InterPro" id="IPR017441">
    <property type="entry name" value="Protein_kinase_ATP_BS"/>
</dbReference>
<comment type="catalytic activity">
    <reaction evidence="22">
        <text>L-seryl-[protein] + ATP = O-phospho-L-seryl-[protein] + ADP + H(+)</text>
        <dbReference type="Rhea" id="RHEA:17989"/>
        <dbReference type="Rhea" id="RHEA-COMP:9863"/>
        <dbReference type="Rhea" id="RHEA-COMP:11604"/>
        <dbReference type="ChEBI" id="CHEBI:15378"/>
        <dbReference type="ChEBI" id="CHEBI:29999"/>
        <dbReference type="ChEBI" id="CHEBI:30616"/>
        <dbReference type="ChEBI" id="CHEBI:83421"/>
        <dbReference type="ChEBI" id="CHEBI:456216"/>
        <dbReference type="EC" id="2.7.11.1"/>
    </reaction>
</comment>
<dbReference type="GO" id="GO:0004674">
    <property type="term" value="F:protein serine/threonine kinase activity"/>
    <property type="evidence" value="ECO:0007669"/>
    <property type="project" value="UniProtKB-KW"/>
</dbReference>
<dbReference type="FunFam" id="3.30.200.20:FF:000432">
    <property type="entry name" value="LRR receptor-like serine/threonine-protein kinase EFR"/>
    <property type="match status" value="1"/>
</dbReference>
<keyword evidence="11" id="KW-0812">Transmembrane</keyword>
<feature type="binding site" evidence="23">
    <location>
        <position position="545"/>
    </location>
    <ligand>
        <name>ATP</name>
        <dbReference type="ChEBI" id="CHEBI:30616"/>
    </ligand>
</feature>
<dbReference type="EnsemblPlants" id="AUR62037251-RA">
    <property type="protein sequence ID" value="AUR62037251-RA:cds"/>
    <property type="gene ID" value="AUR62037251"/>
</dbReference>
<evidence type="ECO:0000313" key="25">
    <source>
        <dbReference type="EnsemblPlants" id="AUR62037251-RA:cds"/>
    </source>
</evidence>
<keyword evidence="19" id="KW-0675">Receptor</keyword>
<keyword evidence="13" id="KW-0677">Repeat</keyword>
<keyword evidence="7" id="KW-0723">Serine/threonine-protein kinase</keyword>
<organism evidence="25 26">
    <name type="scientific">Chenopodium quinoa</name>
    <name type="common">Quinoa</name>
    <dbReference type="NCBI Taxonomy" id="63459"/>
    <lineage>
        <taxon>Eukaryota</taxon>
        <taxon>Viridiplantae</taxon>
        <taxon>Streptophyta</taxon>
        <taxon>Embryophyta</taxon>
        <taxon>Tracheophyta</taxon>
        <taxon>Spermatophyta</taxon>
        <taxon>Magnoliopsida</taxon>
        <taxon>eudicotyledons</taxon>
        <taxon>Gunneridae</taxon>
        <taxon>Pentapetalae</taxon>
        <taxon>Caryophyllales</taxon>
        <taxon>Chenopodiaceae</taxon>
        <taxon>Chenopodioideae</taxon>
        <taxon>Atripliceae</taxon>
        <taxon>Chenopodium</taxon>
    </lineage>
</organism>
<evidence type="ECO:0000256" key="2">
    <source>
        <dbReference type="ARBA" id="ARBA00004479"/>
    </source>
</evidence>
<dbReference type="Pfam" id="PF08263">
    <property type="entry name" value="LRRNT_2"/>
    <property type="match status" value="1"/>
</dbReference>
<dbReference type="InterPro" id="IPR003591">
    <property type="entry name" value="Leu-rich_rpt_typical-subtyp"/>
</dbReference>
<dbReference type="PRINTS" id="PR00019">
    <property type="entry name" value="LEURICHRPT"/>
</dbReference>
<dbReference type="PANTHER" id="PTHR48005:SF57">
    <property type="entry name" value="RECEPTOR KINASE-LIKE PROTEIN XA21"/>
    <property type="match status" value="1"/>
</dbReference>
<keyword evidence="20" id="KW-0325">Glycoprotein</keyword>
<keyword evidence="9" id="KW-0433">Leucine-rich repeat</keyword>
<evidence type="ECO:0000256" key="17">
    <source>
        <dbReference type="ARBA" id="ARBA00022989"/>
    </source>
</evidence>
<dbReference type="PROSITE" id="PS00107">
    <property type="entry name" value="PROTEIN_KINASE_ATP"/>
    <property type="match status" value="1"/>
</dbReference>
<evidence type="ECO:0000256" key="6">
    <source>
        <dbReference type="ARBA" id="ARBA00022475"/>
    </source>
</evidence>
<dbReference type="Gramene" id="AUR62037251-RA">
    <property type="protein sequence ID" value="AUR62037251-RA:cds"/>
    <property type="gene ID" value="AUR62037251"/>
</dbReference>
<dbReference type="FunFam" id="1.10.510.10:FF:000358">
    <property type="entry name" value="Putative leucine-rich repeat receptor-like serine/threonine-protein kinase"/>
    <property type="match status" value="1"/>
</dbReference>
<keyword evidence="26" id="KW-1185">Reference proteome</keyword>
<dbReference type="Gene3D" id="3.30.200.20">
    <property type="entry name" value="Phosphorylase Kinase, domain 1"/>
    <property type="match status" value="1"/>
</dbReference>
<keyword evidence="17" id="KW-1133">Transmembrane helix</keyword>
<evidence type="ECO:0000256" key="22">
    <source>
        <dbReference type="ARBA" id="ARBA00048679"/>
    </source>
</evidence>
<dbReference type="InterPro" id="IPR051420">
    <property type="entry name" value="Ser_Thr_Kinases_DiverseReg"/>
</dbReference>
<evidence type="ECO:0000256" key="4">
    <source>
        <dbReference type="ARBA" id="ARBA00009592"/>
    </source>
</evidence>
<keyword evidence="14 23" id="KW-0547">Nucleotide-binding</keyword>
<sequence length="834" mass="91896">MRYLILANASADAVGNETDYTGLSAIKSKLIDRSPDGALSSWNHTSHHCFWEGVICGHKHNRVTELDLKARGISGTISPFIGNLSFLRKISLNNNARLGGLIPPEIGRLFRLQILNLYNNSLIGEIPGSIASCSNLQVLFVGYNKLQGRLPMGLKALSHLKKLSVHYNNFSGPIFEIIDSLLSLEILSGTSNSFTGTIPEKVYRMTNLSYLNLSLNKLSGVIPQSIANLSSSLTQLDLSSNQLQGKLPKELGWISSLQKLDVGSNDFNGMIPTSIFNLSSLIYLDLSCNRLQGSIPSDIAFTLPRLQSLNLYHNNLTRLIPNSLPNLTYNLLDIQLDDNNFTGNMPLHLGRLSNLRTLNIGNNNFVGDINFISTLVNCTKLNILDIQINSFTGTIPKAVANLSNNLIVLGLGTNPITGEIPIGIGNLVNLWYIVMPSSNLKGSIPHDFGNLQKLESLNLHSNKLTGCALVGVIAMATCIWLYMISHNRKRKSNSANALEKESFLKVSYDKLLKATDGFSPGSLIGSGTFGSVFKGILDGKTVAVKVLNLQQRGGSKSFMAECEALRNIRHRNLVRIMTACSSTDFKRNDFKALVYEFMPNGSLDRWLHEDGNMSLLQRVNIAIDVAHALNYLHHECGNSIVHCDLKPSNILLDHDMVAHVSDFGLAKIVAQPLHPNQSSSIGVRGTVRYAAPEYGLGGEVSAEADIYSYGILLLELITRKRPTDDMFKEEFNLHTFAKAALADQVLQIVDTAITECGIEEVDSSRGLRTQEMLKKQQECIMVIVKIGVACSNQLPRDRMTISAVIRELQQARKTLLNPRHRHNIPRGTIEHDLQ</sequence>
<evidence type="ECO:0000256" key="3">
    <source>
        <dbReference type="ARBA" id="ARBA00008684"/>
    </source>
</evidence>
<reference evidence="25" key="2">
    <citation type="submission" date="2021-03" db="UniProtKB">
        <authorList>
            <consortium name="EnsemblPlants"/>
        </authorList>
    </citation>
    <scope>IDENTIFICATION</scope>
</reference>
<evidence type="ECO:0000259" key="24">
    <source>
        <dbReference type="PROSITE" id="PS50011"/>
    </source>
</evidence>
<dbReference type="OMA" id="YLNHERC"/>
<evidence type="ECO:0000256" key="13">
    <source>
        <dbReference type="ARBA" id="ARBA00022737"/>
    </source>
</evidence>
<evidence type="ECO:0000256" key="19">
    <source>
        <dbReference type="ARBA" id="ARBA00023170"/>
    </source>
</evidence>
<comment type="subcellular location">
    <subcellularLocation>
        <location evidence="1">Cell membrane</location>
        <topology evidence="1">Single-pass membrane protein</topology>
    </subcellularLocation>
    <subcellularLocation>
        <location evidence="2">Membrane</location>
        <topology evidence="2">Single-pass type I membrane protein</topology>
    </subcellularLocation>
</comment>
<evidence type="ECO:0000256" key="10">
    <source>
        <dbReference type="ARBA" id="ARBA00022679"/>
    </source>
</evidence>
<evidence type="ECO:0000256" key="5">
    <source>
        <dbReference type="ARBA" id="ARBA00012513"/>
    </source>
</evidence>
<evidence type="ECO:0000256" key="21">
    <source>
        <dbReference type="ARBA" id="ARBA00047899"/>
    </source>
</evidence>
<dbReference type="Gene3D" id="1.10.510.10">
    <property type="entry name" value="Transferase(Phosphotransferase) domain 1"/>
    <property type="match status" value="1"/>
</dbReference>
<comment type="catalytic activity">
    <reaction evidence="21">
        <text>L-threonyl-[protein] + ATP = O-phospho-L-threonyl-[protein] + ADP + H(+)</text>
        <dbReference type="Rhea" id="RHEA:46608"/>
        <dbReference type="Rhea" id="RHEA-COMP:11060"/>
        <dbReference type="Rhea" id="RHEA-COMP:11605"/>
        <dbReference type="ChEBI" id="CHEBI:15378"/>
        <dbReference type="ChEBI" id="CHEBI:30013"/>
        <dbReference type="ChEBI" id="CHEBI:30616"/>
        <dbReference type="ChEBI" id="CHEBI:61977"/>
        <dbReference type="ChEBI" id="CHEBI:456216"/>
        <dbReference type="EC" id="2.7.11.1"/>
    </reaction>
</comment>
<dbReference type="Pfam" id="PF00560">
    <property type="entry name" value="LRR_1"/>
    <property type="match status" value="1"/>
</dbReference>
<accession>A0A803MYH1</accession>
<dbReference type="InterPro" id="IPR000719">
    <property type="entry name" value="Prot_kinase_dom"/>
</dbReference>
<proteinExistence type="inferred from homology"/>
<evidence type="ECO:0000313" key="26">
    <source>
        <dbReference type="Proteomes" id="UP000596660"/>
    </source>
</evidence>
<comment type="similarity">
    <text evidence="3">Belongs to the protein kinase superfamily. Ser/Thr protein kinase family.</text>
</comment>
<evidence type="ECO:0000256" key="18">
    <source>
        <dbReference type="ARBA" id="ARBA00023136"/>
    </source>
</evidence>
<evidence type="ECO:0000256" key="15">
    <source>
        <dbReference type="ARBA" id="ARBA00022777"/>
    </source>
</evidence>
<dbReference type="FunFam" id="3.80.10.10:FF:000275">
    <property type="entry name" value="Leucine-rich repeat receptor-like protein kinase"/>
    <property type="match status" value="1"/>
</dbReference>
<evidence type="ECO:0000256" key="14">
    <source>
        <dbReference type="ARBA" id="ARBA00022741"/>
    </source>
</evidence>
<dbReference type="Proteomes" id="UP000596660">
    <property type="component" value="Unplaced"/>
</dbReference>
<evidence type="ECO:0000256" key="20">
    <source>
        <dbReference type="ARBA" id="ARBA00023180"/>
    </source>
</evidence>
<evidence type="ECO:0000256" key="11">
    <source>
        <dbReference type="ARBA" id="ARBA00022692"/>
    </source>
</evidence>
<dbReference type="FunFam" id="3.80.10.10:FF:000095">
    <property type="entry name" value="LRR receptor-like serine/threonine-protein kinase GSO1"/>
    <property type="match status" value="1"/>
</dbReference>
<evidence type="ECO:0000256" key="7">
    <source>
        <dbReference type="ARBA" id="ARBA00022527"/>
    </source>
</evidence>
<dbReference type="GO" id="GO:0005524">
    <property type="term" value="F:ATP binding"/>
    <property type="evidence" value="ECO:0007669"/>
    <property type="project" value="UniProtKB-UniRule"/>
</dbReference>
<dbReference type="PROSITE" id="PS50011">
    <property type="entry name" value="PROTEIN_KINASE_DOM"/>
    <property type="match status" value="1"/>
</dbReference>
<keyword evidence="8" id="KW-0597">Phosphoprotein</keyword>
<dbReference type="EC" id="2.7.11.1" evidence="5"/>
<name>A0A803MYH1_CHEQI</name>
<keyword evidence="12" id="KW-0732">Signal</keyword>
<evidence type="ECO:0000256" key="23">
    <source>
        <dbReference type="PROSITE-ProRule" id="PRU10141"/>
    </source>
</evidence>
<dbReference type="InterPro" id="IPR011009">
    <property type="entry name" value="Kinase-like_dom_sf"/>
</dbReference>
<keyword evidence="10" id="KW-0808">Transferase</keyword>
<reference evidence="25" key="1">
    <citation type="journal article" date="2017" name="Nature">
        <title>The genome of Chenopodium quinoa.</title>
        <authorList>
            <person name="Jarvis D.E."/>
            <person name="Ho Y.S."/>
            <person name="Lightfoot D.J."/>
            <person name="Schmoeckel S.M."/>
            <person name="Li B."/>
            <person name="Borm T.J.A."/>
            <person name="Ohyanagi H."/>
            <person name="Mineta K."/>
            <person name="Michell C.T."/>
            <person name="Saber N."/>
            <person name="Kharbatia N.M."/>
            <person name="Rupper R.R."/>
            <person name="Sharp A.R."/>
            <person name="Dally N."/>
            <person name="Boughton B.A."/>
            <person name="Woo Y.H."/>
            <person name="Gao G."/>
            <person name="Schijlen E.G.W.M."/>
            <person name="Guo X."/>
            <person name="Momin A.A."/>
            <person name="Negrao S."/>
            <person name="Al-Babili S."/>
            <person name="Gehring C."/>
            <person name="Roessner U."/>
            <person name="Jung C."/>
            <person name="Murphy K."/>
            <person name="Arold S.T."/>
            <person name="Gojobori T."/>
            <person name="van der Linden C.G."/>
            <person name="van Loo E.N."/>
            <person name="Jellen E.N."/>
            <person name="Maughan P.J."/>
            <person name="Tester M."/>
        </authorList>
    </citation>
    <scope>NUCLEOTIDE SEQUENCE [LARGE SCALE GENOMIC DNA]</scope>
    <source>
        <strain evidence="25">cv. PI 614886</strain>
    </source>
</reference>
<feature type="domain" description="Protein kinase" evidence="24">
    <location>
        <begin position="518"/>
        <end position="773"/>
    </location>
</feature>
<evidence type="ECO:0000256" key="12">
    <source>
        <dbReference type="ARBA" id="ARBA00022729"/>
    </source>
</evidence>
<evidence type="ECO:0000256" key="1">
    <source>
        <dbReference type="ARBA" id="ARBA00004162"/>
    </source>
</evidence>
<keyword evidence="6" id="KW-1003">Cell membrane</keyword>
<evidence type="ECO:0000256" key="8">
    <source>
        <dbReference type="ARBA" id="ARBA00022553"/>
    </source>
</evidence>
<dbReference type="PROSITE" id="PS00108">
    <property type="entry name" value="PROTEIN_KINASE_ST"/>
    <property type="match status" value="1"/>
</dbReference>
<comment type="similarity">
    <text evidence="4">Belongs to the RLP family.</text>
</comment>
<dbReference type="SUPFAM" id="SSF52058">
    <property type="entry name" value="L domain-like"/>
    <property type="match status" value="2"/>
</dbReference>
<dbReference type="GO" id="GO:0005886">
    <property type="term" value="C:plasma membrane"/>
    <property type="evidence" value="ECO:0007669"/>
    <property type="project" value="UniProtKB-SubCell"/>
</dbReference>
<dbReference type="SMART" id="SM00220">
    <property type="entry name" value="S_TKc"/>
    <property type="match status" value="1"/>
</dbReference>
<evidence type="ECO:0000256" key="16">
    <source>
        <dbReference type="ARBA" id="ARBA00022840"/>
    </source>
</evidence>
<dbReference type="Gene3D" id="3.80.10.10">
    <property type="entry name" value="Ribonuclease Inhibitor"/>
    <property type="match status" value="2"/>
</dbReference>
<dbReference type="InterPro" id="IPR013210">
    <property type="entry name" value="LRR_N_plant-typ"/>
</dbReference>
<dbReference type="InterPro" id="IPR032675">
    <property type="entry name" value="LRR_dom_sf"/>
</dbReference>
<protein>
    <recommendedName>
        <fullName evidence="5">non-specific serine/threonine protein kinase</fullName>
        <ecNumber evidence="5">2.7.11.1</ecNumber>
    </recommendedName>
</protein>
<keyword evidence="15" id="KW-0418">Kinase</keyword>
<dbReference type="SMART" id="SM00369">
    <property type="entry name" value="LRR_TYP"/>
    <property type="match status" value="6"/>
</dbReference>